<evidence type="ECO:0000313" key="2">
    <source>
        <dbReference type="EMBL" id="MBY6278302.1"/>
    </source>
</evidence>
<proteinExistence type="predicted"/>
<reference evidence="2" key="1">
    <citation type="submission" date="2017-11" db="EMBL/GenBank/DDBJ databases">
        <title>Three new genomes from thermophilic consortium.</title>
        <authorList>
            <person name="Quaggio R."/>
            <person name="Amgarten D."/>
            <person name="Setubal J.C."/>
        </authorList>
    </citation>
    <scope>NUCLEOTIDE SEQUENCE</scope>
    <source>
        <strain evidence="2">ZCTH01-B2</strain>
    </source>
</reference>
<protein>
    <recommendedName>
        <fullName evidence="1">Helix-turn-helix domain-containing protein</fullName>
    </recommendedName>
</protein>
<dbReference type="AlphaFoldDB" id="A0A953LLM1"/>
<accession>A0A953LLM1</accession>
<evidence type="ECO:0000259" key="1">
    <source>
        <dbReference type="Pfam" id="PF12728"/>
    </source>
</evidence>
<evidence type="ECO:0000313" key="3">
    <source>
        <dbReference type="Proteomes" id="UP000732377"/>
    </source>
</evidence>
<feature type="domain" description="Helix-turn-helix" evidence="1">
    <location>
        <begin position="11"/>
        <end position="60"/>
    </location>
</feature>
<dbReference type="InterPro" id="IPR041657">
    <property type="entry name" value="HTH_17"/>
</dbReference>
<dbReference type="EMBL" id="PIUK01000433">
    <property type="protein sequence ID" value="MBY6278302.1"/>
    <property type="molecule type" value="Genomic_DNA"/>
</dbReference>
<dbReference type="Pfam" id="PF12728">
    <property type="entry name" value="HTH_17"/>
    <property type="match status" value="1"/>
</dbReference>
<organism evidence="2 3">
    <name type="scientific">Symbiobacterium thermophilum</name>
    <dbReference type="NCBI Taxonomy" id="2734"/>
    <lineage>
        <taxon>Bacteria</taxon>
        <taxon>Bacillati</taxon>
        <taxon>Bacillota</taxon>
        <taxon>Clostridia</taxon>
        <taxon>Eubacteriales</taxon>
        <taxon>Symbiobacteriaceae</taxon>
        <taxon>Symbiobacterium</taxon>
    </lineage>
</organism>
<gene>
    <name evidence="2" type="ORF">CWE10_19465</name>
</gene>
<sequence>MPDTTTQQPILVTVPEAARLLGIKTWRAYALINAGIIPSVRLGERCLRVPVDALRQRMNEMAEAGAEGRSA</sequence>
<comment type="caution">
    <text evidence="2">The sequence shown here is derived from an EMBL/GenBank/DDBJ whole genome shotgun (WGS) entry which is preliminary data.</text>
</comment>
<dbReference type="RefSeq" id="WP_273381732.1">
    <property type="nucleotide sequence ID" value="NZ_PIUK01000433.1"/>
</dbReference>
<name>A0A953LLM1_SYMTR</name>
<dbReference type="Proteomes" id="UP000732377">
    <property type="component" value="Unassembled WGS sequence"/>
</dbReference>